<dbReference type="Pfam" id="PF10014">
    <property type="entry name" value="2OG-Fe_Oxy_2"/>
    <property type="match status" value="1"/>
</dbReference>
<name>A0A248VYP9_9BURK</name>
<evidence type="ECO:0000313" key="1">
    <source>
        <dbReference type="EMBL" id="ASW04077.1"/>
    </source>
</evidence>
<organism evidence="1 2">
    <name type="scientific">Paraburkholderia aromaticivorans</name>
    <dbReference type="NCBI Taxonomy" id="2026199"/>
    <lineage>
        <taxon>Bacteria</taxon>
        <taxon>Pseudomonadati</taxon>
        <taxon>Pseudomonadota</taxon>
        <taxon>Betaproteobacteria</taxon>
        <taxon>Burkholderiales</taxon>
        <taxon>Burkholderiaceae</taxon>
        <taxon>Paraburkholderia</taxon>
    </lineage>
</organism>
<accession>A0A248VYP9</accession>
<keyword evidence="2" id="KW-1185">Reference proteome</keyword>
<dbReference type="EMBL" id="CP022992">
    <property type="protein sequence ID" value="ASW04077.1"/>
    <property type="molecule type" value="Genomic_DNA"/>
</dbReference>
<evidence type="ECO:0000313" key="2">
    <source>
        <dbReference type="Proteomes" id="UP000215158"/>
    </source>
</evidence>
<geneLocation type="plasmid" evidence="1 2">
    <name>pBN2</name>
</geneLocation>
<proteinExistence type="predicted"/>
<evidence type="ECO:0008006" key="3">
    <source>
        <dbReference type="Google" id="ProtNLM"/>
    </source>
</evidence>
<dbReference type="Gene3D" id="2.60.120.620">
    <property type="entry name" value="q2cbj1_9rhob like domain"/>
    <property type="match status" value="1"/>
</dbReference>
<dbReference type="KEGG" id="parb:CJU94_36740"/>
<reference evidence="1 2" key="1">
    <citation type="submission" date="2017-08" db="EMBL/GenBank/DDBJ databases">
        <title>Identification and genetic characteristics of simultaneous BTEX- and naphthalene-degrading Paraburkholderia sp. BN5 isolated from petroleum-contaminated soil.</title>
        <authorList>
            <person name="Lee Y."/>
            <person name="Jeon C.O."/>
        </authorList>
    </citation>
    <scope>NUCLEOTIDE SEQUENCE [LARGE SCALE GENOMIC DNA]</scope>
    <source>
        <strain evidence="1 2">BN5</strain>
        <plasmid evidence="1 2">pBN2</plasmid>
    </source>
</reference>
<dbReference type="AlphaFoldDB" id="A0A248VYP9"/>
<gene>
    <name evidence="1" type="ORF">CJU94_36740</name>
</gene>
<dbReference type="OrthoDB" id="6681382at2"/>
<sequence>MREILSEMGATDGDFAELQRVSESLPPDPTLPFRRSRNGRFVIDFGGRRIERAEYQPFILSKEEDFVRHDSGKVREFRAIQDDLQLNAAFQGLLRFKAYVIDGIAIQGRPRLNHTSRLWVSTVFNLRTVTTPDLLGEPALEGVHSDGVEHTMTTLLGHSNMSPDSAQTYIHDVKEVNGTPNAQASRDLILGKVQHRSFLDTLLIVDNERKHSLSPVRAVDTSRCATRDMLIFFTRRPTEPGHPTHPYDSLRPHREMPMVASF</sequence>
<dbReference type="GO" id="GO:0051213">
    <property type="term" value="F:dioxygenase activity"/>
    <property type="evidence" value="ECO:0007669"/>
    <property type="project" value="InterPro"/>
</dbReference>
<keyword evidence="1" id="KW-0614">Plasmid</keyword>
<dbReference type="InterPro" id="IPR018724">
    <property type="entry name" value="2OG-Fe_dioxygenase"/>
</dbReference>
<protein>
    <recommendedName>
        <fullName evidence="3">2OG-Fe dioxygenase family protein</fullName>
    </recommendedName>
</protein>
<dbReference type="Proteomes" id="UP000215158">
    <property type="component" value="Plasmid pBN2"/>
</dbReference>